<gene>
    <name evidence="5" type="ORF">METZ01_LOCUS245925</name>
</gene>
<evidence type="ECO:0000259" key="4">
    <source>
        <dbReference type="SMART" id="SM00922"/>
    </source>
</evidence>
<dbReference type="GO" id="GO:0016052">
    <property type="term" value="P:carbohydrate catabolic process"/>
    <property type="evidence" value="ECO:0007669"/>
    <property type="project" value="TreeGrafter"/>
</dbReference>
<name>A0A382I2X4_9ZZZZ</name>
<dbReference type="InterPro" id="IPR029065">
    <property type="entry name" value="Enolase_C-like"/>
</dbReference>
<comment type="cofactor">
    <cofactor evidence="1">
        <name>Mg(2+)</name>
        <dbReference type="ChEBI" id="CHEBI:18420"/>
    </cofactor>
</comment>
<evidence type="ECO:0000256" key="1">
    <source>
        <dbReference type="ARBA" id="ARBA00001946"/>
    </source>
</evidence>
<protein>
    <recommendedName>
        <fullName evidence="4">Mandelate racemase/muconate lactonizing enzyme C-terminal domain-containing protein</fullName>
    </recommendedName>
</protein>
<dbReference type="PANTHER" id="PTHR13794">
    <property type="entry name" value="ENOLASE SUPERFAMILY, MANDELATE RACEMASE"/>
    <property type="match status" value="1"/>
</dbReference>
<dbReference type="SFLD" id="SFLDG00179">
    <property type="entry name" value="mandelate_racemase"/>
    <property type="match status" value="1"/>
</dbReference>
<sequence length="355" mass="38629">MAIIKDIKAIGLEHDLGEIHAYGMARGLTSVRNATIILLETDSGITGLGEAWGPCTMVAAALEILKPYFVGRELTQHALVPPYFYAQRYHLGAQNTFTSCLGGIDIAAHDAIGKQNDVAVYQLLGGLYQDRVPAYASDGDFAVHPKNQLQDQLLSFRDQGFRGVKIKIGRGPDDDEKRVALAREALGPEIFLMVDANGNYTSDIALKSIRQLEGYNIHFYEEPLPPTDFDGYARLRPASHLPLATGEALYSAHDFKRLSDASGADIWQPDLTLCGGLTVGNEISTLARVSHVRVSPHVWGGAIGLAAALHFSAAQVPWPHTDNIPEPALLEYDQGDNALRDEILKTPISCIDGYL</sequence>
<dbReference type="InterPro" id="IPR029017">
    <property type="entry name" value="Enolase-like_N"/>
</dbReference>
<evidence type="ECO:0000256" key="2">
    <source>
        <dbReference type="ARBA" id="ARBA00022723"/>
    </source>
</evidence>
<accession>A0A382I2X4</accession>
<dbReference type="GO" id="GO:0016836">
    <property type="term" value="F:hydro-lyase activity"/>
    <property type="evidence" value="ECO:0007669"/>
    <property type="project" value="TreeGrafter"/>
</dbReference>
<dbReference type="SUPFAM" id="SSF51604">
    <property type="entry name" value="Enolase C-terminal domain-like"/>
    <property type="match status" value="1"/>
</dbReference>
<organism evidence="5">
    <name type="scientific">marine metagenome</name>
    <dbReference type="NCBI Taxonomy" id="408172"/>
    <lineage>
        <taxon>unclassified sequences</taxon>
        <taxon>metagenomes</taxon>
        <taxon>ecological metagenomes</taxon>
    </lineage>
</organism>
<feature type="domain" description="Mandelate racemase/muconate lactonizing enzyme C-terminal" evidence="4">
    <location>
        <begin position="146"/>
        <end position="242"/>
    </location>
</feature>
<dbReference type="SMART" id="SM00922">
    <property type="entry name" value="MR_MLE"/>
    <property type="match status" value="1"/>
</dbReference>
<dbReference type="SUPFAM" id="SSF54826">
    <property type="entry name" value="Enolase N-terminal domain-like"/>
    <property type="match status" value="1"/>
</dbReference>
<dbReference type="InterPro" id="IPR013341">
    <property type="entry name" value="Mandelate_racemase_N_dom"/>
</dbReference>
<dbReference type="AlphaFoldDB" id="A0A382I2X4"/>
<keyword evidence="2" id="KW-0479">Metal-binding</keyword>
<dbReference type="InterPro" id="IPR036849">
    <property type="entry name" value="Enolase-like_C_sf"/>
</dbReference>
<dbReference type="Gene3D" id="3.30.390.10">
    <property type="entry name" value="Enolase-like, N-terminal domain"/>
    <property type="match status" value="1"/>
</dbReference>
<dbReference type="Gene3D" id="3.20.20.120">
    <property type="entry name" value="Enolase-like C-terminal domain"/>
    <property type="match status" value="1"/>
</dbReference>
<proteinExistence type="predicted"/>
<dbReference type="CDD" id="cd03316">
    <property type="entry name" value="MR_like"/>
    <property type="match status" value="1"/>
</dbReference>
<feature type="non-terminal residue" evidence="5">
    <location>
        <position position="355"/>
    </location>
</feature>
<dbReference type="EMBL" id="UINC01064418">
    <property type="protein sequence ID" value="SVB93071.1"/>
    <property type="molecule type" value="Genomic_DNA"/>
</dbReference>
<dbReference type="Pfam" id="PF02746">
    <property type="entry name" value="MR_MLE_N"/>
    <property type="match status" value="1"/>
</dbReference>
<dbReference type="Pfam" id="PF13378">
    <property type="entry name" value="MR_MLE_C"/>
    <property type="match status" value="1"/>
</dbReference>
<dbReference type="GO" id="GO:0000287">
    <property type="term" value="F:magnesium ion binding"/>
    <property type="evidence" value="ECO:0007669"/>
    <property type="project" value="TreeGrafter"/>
</dbReference>
<dbReference type="InterPro" id="IPR013342">
    <property type="entry name" value="Mandelate_racemase_C"/>
</dbReference>
<dbReference type="InterPro" id="IPR046945">
    <property type="entry name" value="RHMD-like"/>
</dbReference>
<reference evidence="5" key="1">
    <citation type="submission" date="2018-05" db="EMBL/GenBank/DDBJ databases">
        <authorList>
            <person name="Lanie J.A."/>
            <person name="Ng W.-L."/>
            <person name="Kazmierczak K.M."/>
            <person name="Andrzejewski T.M."/>
            <person name="Davidsen T.M."/>
            <person name="Wayne K.J."/>
            <person name="Tettelin H."/>
            <person name="Glass J.I."/>
            <person name="Rusch D."/>
            <person name="Podicherti R."/>
            <person name="Tsui H.-C.T."/>
            <person name="Winkler M.E."/>
        </authorList>
    </citation>
    <scope>NUCLEOTIDE SEQUENCE</scope>
</reference>
<keyword evidence="3" id="KW-0460">Magnesium</keyword>
<dbReference type="SFLD" id="SFLDS00001">
    <property type="entry name" value="Enolase"/>
    <property type="match status" value="1"/>
</dbReference>
<dbReference type="PANTHER" id="PTHR13794:SF58">
    <property type="entry name" value="MITOCHONDRIAL ENOLASE SUPERFAMILY MEMBER 1"/>
    <property type="match status" value="1"/>
</dbReference>
<evidence type="ECO:0000256" key="3">
    <source>
        <dbReference type="ARBA" id="ARBA00022842"/>
    </source>
</evidence>
<evidence type="ECO:0000313" key="5">
    <source>
        <dbReference type="EMBL" id="SVB93071.1"/>
    </source>
</evidence>